<dbReference type="OrthoDB" id="2225407at2759"/>
<dbReference type="VEuPathDB" id="FungiDB:BCV72DRAFT_134743"/>
<evidence type="ECO:0000313" key="1">
    <source>
        <dbReference type="EMBL" id="ORE05672.1"/>
    </source>
</evidence>
<protein>
    <submittedName>
        <fullName evidence="1">Uncharacterized protein</fullName>
    </submittedName>
</protein>
<gene>
    <name evidence="1" type="ORF">BCV72DRAFT_134743</name>
</gene>
<dbReference type="AlphaFoldDB" id="A0A1X0R0Y7"/>
<name>A0A1X0R0Y7_RHIZD</name>
<accession>A0A1X0R0Y7</accession>
<organism evidence="1">
    <name type="scientific">Rhizopus microsporus var. microsporus</name>
    <dbReference type="NCBI Taxonomy" id="86635"/>
    <lineage>
        <taxon>Eukaryota</taxon>
        <taxon>Fungi</taxon>
        <taxon>Fungi incertae sedis</taxon>
        <taxon>Mucoromycota</taxon>
        <taxon>Mucoromycotina</taxon>
        <taxon>Mucoromycetes</taxon>
        <taxon>Mucorales</taxon>
        <taxon>Mucorineae</taxon>
        <taxon>Rhizopodaceae</taxon>
        <taxon>Rhizopus</taxon>
    </lineage>
</organism>
<dbReference type="EMBL" id="KV921939">
    <property type="protein sequence ID" value="ORE05672.1"/>
    <property type="molecule type" value="Genomic_DNA"/>
</dbReference>
<proteinExistence type="predicted"/>
<dbReference type="Proteomes" id="UP000242414">
    <property type="component" value="Unassembled WGS sequence"/>
</dbReference>
<sequence>MVDPTTNTFPVLPEELRKKLRTAHATYNVDFLDQAKQLLIRRQRFEDRRRKRLETRFAKGSDHIISKTPVLISKKRRMRDPIQLVHRKRLPPQPRCSECNVRLDGNLETSPLSAAVLEPKSTVVSAPVCVGCDRLYTLASNEEEKQNITRWIVTGQLPKNVEVKLLKPIDQFMSVEAAAEVLLTQAESFYDIAAGPLPVLFHQDELRQLYRENGCKDSILKHEIYWPAALDGAATYAHIEFDNVQPLWTLTNDDDFYSIKNMQIMSKALKTVKKNSRLDELEQWLNGFLHTKRQMQTLREYT</sequence>
<reference evidence="1" key="1">
    <citation type="journal article" date="2016" name="Proc. Natl. Acad. Sci. U.S.A.">
        <title>Lipid metabolic changes in an early divergent fungus govern the establishment of a mutualistic symbiosis with endobacteria.</title>
        <authorList>
            <person name="Lastovetsky O.A."/>
            <person name="Gaspar M.L."/>
            <person name="Mondo S.J."/>
            <person name="LaButti K.M."/>
            <person name="Sandor L."/>
            <person name="Grigoriev I.V."/>
            <person name="Henry S.A."/>
            <person name="Pawlowska T.E."/>
        </authorList>
    </citation>
    <scope>NUCLEOTIDE SEQUENCE [LARGE SCALE GENOMIC DNA]</scope>
    <source>
        <strain evidence="1">ATCC 52814</strain>
    </source>
</reference>